<name>A0ABM7XE56_9BACT</name>
<evidence type="ECO:0000259" key="1">
    <source>
        <dbReference type="Pfam" id="PF01370"/>
    </source>
</evidence>
<dbReference type="EMBL" id="AP025592">
    <property type="protein sequence ID" value="BDG10170.1"/>
    <property type="molecule type" value="Genomic_DNA"/>
</dbReference>
<dbReference type="Proteomes" id="UP001162734">
    <property type="component" value="Chromosome"/>
</dbReference>
<feature type="domain" description="NAD-dependent epimerase/dehydratase" evidence="1">
    <location>
        <begin position="17"/>
        <end position="236"/>
    </location>
</feature>
<accession>A0ABM7XE56</accession>
<gene>
    <name evidence="2" type="ORF">AMPC_32830</name>
</gene>
<dbReference type="CDD" id="cd05240">
    <property type="entry name" value="UDP_G4E_3_SDR_e"/>
    <property type="match status" value="1"/>
</dbReference>
<proteinExistence type="predicted"/>
<dbReference type="InterPro" id="IPR036291">
    <property type="entry name" value="NAD(P)-bd_dom_sf"/>
</dbReference>
<reference evidence="3" key="1">
    <citation type="journal article" date="2022" name="Int. J. Syst. Evol. Microbiol.">
        <title>Anaeromyxobacter oryzae sp. nov., Anaeromyxobacter diazotrophicus sp. nov. and Anaeromyxobacter paludicola sp. nov., isolated from paddy soils.</title>
        <authorList>
            <person name="Itoh H."/>
            <person name="Xu Z."/>
            <person name="Mise K."/>
            <person name="Masuda Y."/>
            <person name="Ushijima N."/>
            <person name="Hayakawa C."/>
            <person name="Shiratori Y."/>
            <person name="Senoo K."/>
        </authorList>
    </citation>
    <scope>NUCLEOTIDE SEQUENCE [LARGE SCALE GENOMIC DNA]</scope>
    <source>
        <strain evidence="3">Red630</strain>
    </source>
</reference>
<dbReference type="Pfam" id="PF01370">
    <property type="entry name" value="Epimerase"/>
    <property type="match status" value="1"/>
</dbReference>
<protein>
    <submittedName>
        <fullName evidence="2">Epimerase</fullName>
    </submittedName>
</protein>
<dbReference type="InterPro" id="IPR001509">
    <property type="entry name" value="Epimerase_deHydtase"/>
</dbReference>
<evidence type="ECO:0000313" key="3">
    <source>
        <dbReference type="Proteomes" id="UP001162734"/>
    </source>
</evidence>
<organism evidence="2 3">
    <name type="scientific">Anaeromyxobacter paludicola</name>
    <dbReference type="NCBI Taxonomy" id="2918171"/>
    <lineage>
        <taxon>Bacteria</taxon>
        <taxon>Pseudomonadati</taxon>
        <taxon>Myxococcota</taxon>
        <taxon>Myxococcia</taxon>
        <taxon>Myxococcales</taxon>
        <taxon>Cystobacterineae</taxon>
        <taxon>Anaeromyxobacteraceae</taxon>
        <taxon>Anaeromyxobacter</taxon>
    </lineage>
</organism>
<dbReference type="Gene3D" id="3.40.50.720">
    <property type="entry name" value="NAD(P)-binding Rossmann-like Domain"/>
    <property type="match status" value="1"/>
</dbReference>
<sequence length="319" mass="35780">MPHPLPPVSFPGMPRSVAITGISGNLGRALAKLLHTETRLVGVDRRPFPEKPKDVTHHQVDIRKKKVDEVFRHERIEALIHLGIMHDPRMPFSEAHRFNILGTQKVLDLCVKHGVKKVVVLSSANVYGPLPDNSNFLTEETPLLAAERYSDFRDLVELDMYAQSFLWKHPELETVILRPVHIVGPTVRNAPSNYLRLAQPITVMGFDPMVQLIHEGDACRALALALKPGVRGIYNVTGPGEVPLSAALRELGRKPIPVPHFLVRPLVRRAFEARLTSFPPEEIDHIQYLCNVDGSRAVREMGWAPHYGLRETIRSVLPG</sequence>
<dbReference type="InterPro" id="IPR050177">
    <property type="entry name" value="Lipid_A_modif_metabolic_enz"/>
</dbReference>
<dbReference type="PANTHER" id="PTHR43245:SF52">
    <property type="entry name" value="NAD-DEPENDENT EPIMERASE_DEHYDRATASE"/>
    <property type="match status" value="1"/>
</dbReference>
<evidence type="ECO:0000313" key="2">
    <source>
        <dbReference type="EMBL" id="BDG10170.1"/>
    </source>
</evidence>
<dbReference type="SUPFAM" id="SSF51735">
    <property type="entry name" value="NAD(P)-binding Rossmann-fold domains"/>
    <property type="match status" value="1"/>
</dbReference>
<keyword evidence="3" id="KW-1185">Reference proteome</keyword>
<dbReference type="PANTHER" id="PTHR43245">
    <property type="entry name" value="BIFUNCTIONAL POLYMYXIN RESISTANCE PROTEIN ARNA"/>
    <property type="match status" value="1"/>
</dbReference>